<dbReference type="InterPro" id="IPR006439">
    <property type="entry name" value="HAD-SF_hydro_IA"/>
</dbReference>
<sequence length="654" mass="76717">MNMPFLKKCIYKVLKKEYKEILLMINDKSVVSFDVFDTLLKREVASPRDVFRIMELHFQDNGIQPIKGFSVLREAAEEQAKKEVINSAITIEEIYDYIPVDNALKAVLIDMECEIELQLSFPNLIFQLIYDACIEQGKDIYFISDMYLHYEIIEKMLKKAGYNKGKLYVSSEIGKTKYNGELFSYIRDTEKINTKNWIHIGDSVRSDYLMPKRLGINAILIERAPKNNKYYDKNMNNKNKHYMRMNHFINTHISEYQSPYEKIGYAVFGPLLYGFSCWLAQKIPENRTILFLARDGAVIRRAFQIISKRSTLYLYISRKSVYGAYLSCVENTNEIIKNKFPIISRRHTTGELAISHNISESKMQELFEKNGIEKDEIIISDEIEKQVLDTIWPVVKNNAKEQYQLFQEYLNQLGVSAKCAVIDVGWRGTTQTLLQQAGFKVGREKIDWEGYYFGIHYLIKNEFIQENKNRMFGFLYKEDSFKDRNYIREVILGTIAFFEMFFLSTEGTTKQYIRDNDGIVRPVIGKKENNSLMNENIDLIQNAALDFVSDLNQSTAKLLVNIDSKIAFGNYLAFVKAPTKELLRYFNGYNCFNGDTPKIFLGEHGSIYYLRHPRQLYKDLIRCDNRALFLKRIFKIPLPYFHILYFLRKFFDKT</sequence>
<protein>
    <submittedName>
        <fullName evidence="1">HAD-IA family hydrolase</fullName>
    </submittedName>
</protein>
<proteinExistence type="predicted"/>
<dbReference type="InterPro" id="IPR023214">
    <property type="entry name" value="HAD_sf"/>
</dbReference>
<comment type="caution">
    <text evidence="1">The sequence shown here is derived from an EMBL/GenBank/DDBJ whole genome shotgun (WGS) entry which is preliminary data.</text>
</comment>
<dbReference type="EMBL" id="JACRYT010000005">
    <property type="protein sequence ID" value="MBC6679567.1"/>
    <property type="molecule type" value="Genomic_DNA"/>
</dbReference>
<evidence type="ECO:0000313" key="1">
    <source>
        <dbReference type="EMBL" id="MBC6679567.1"/>
    </source>
</evidence>
<dbReference type="CDD" id="cd01427">
    <property type="entry name" value="HAD_like"/>
    <property type="match status" value="1"/>
</dbReference>
<dbReference type="AlphaFoldDB" id="A0A923NK59"/>
<dbReference type="GO" id="GO:0016787">
    <property type="term" value="F:hydrolase activity"/>
    <property type="evidence" value="ECO:0007669"/>
    <property type="project" value="UniProtKB-KW"/>
</dbReference>
<organism evidence="1 2">
    <name type="scientific">Zhenpiania hominis</name>
    <dbReference type="NCBI Taxonomy" id="2763644"/>
    <lineage>
        <taxon>Bacteria</taxon>
        <taxon>Bacillati</taxon>
        <taxon>Bacillota</taxon>
        <taxon>Clostridia</taxon>
        <taxon>Peptostreptococcales</taxon>
        <taxon>Anaerovoracaceae</taxon>
        <taxon>Zhenpiania</taxon>
    </lineage>
</organism>
<dbReference type="Gene3D" id="3.40.50.1000">
    <property type="entry name" value="HAD superfamily/HAD-like"/>
    <property type="match status" value="1"/>
</dbReference>
<dbReference type="NCBIfam" id="TIGR01549">
    <property type="entry name" value="HAD-SF-IA-v1"/>
    <property type="match status" value="1"/>
</dbReference>
<evidence type="ECO:0000313" key="2">
    <source>
        <dbReference type="Proteomes" id="UP000602647"/>
    </source>
</evidence>
<keyword evidence="2" id="KW-1185">Reference proteome</keyword>
<name>A0A923NK59_9FIRM</name>
<reference evidence="1" key="1">
    <citation type="submission" date="2020-08" db="EMBL/GenBank/DDBJ databases">
        <title>Genome public.</title>
        <authorList>
            <person name="Liu C."/>
            <person name="Sun Q."/>
        </authorList>
    </citation>
    <scope>NUCLEOTIDE SEQUENCE</scope>
    <source>
        <strain evidence="1">BX12</strain>
    </source>
</reference>
<dbReference type="InterPro" id="IPR036412">
    <property type="entry name" value="HAD-like_sf"/>
</dbReference>
<gene>
    <name evidence="1" type="ORF">H9L42_06980</name>
</gene>
<keyword evidence="1" id="KW-0378">Hydrolase</keyword>
<dbReference type="SUPFAM" id="SSF56784">
    <property type="entry name" value="HAD-like"/>
    <property type="match status" value="1"/>
</dbReference>
<dbReference type="Gene3D" id="1.10.150.400">
    <property type="match status" value="1"/>
</dbReference>
<dbReference type="Proteomes" id="UP000602647">
    <property type="component" value="Unassembled WGS sequence"/>
</dbReference>
<accession>A0A923NK59</accession>